<dbReference type="STRING" id="439228.SAMN06295920_10995"/>
<accession>A0A1T5FE03</accession>
<evidence type="ECO:0000256" key="4">
    <source>
        <dbReference type="ARBA" id="ARBA00022827"/>
    </source>
</evidence>
<keyword evidence="5" id="KW-0560">Oxidoreductase</keyword>
<evidence type="ECO:0000256" key="3">
    <source>
        <dbReference type="ARBA" id="ARBA00022630"/>
    </source>
</evidence>
<organism evidence="8 9">
    <name type="scientific">Rhizorhabdus histidinilytica</name>
    <dbReference type="NCBI Taxonomy" id="439228"/>
    <lineage>
        <taxon>Bacteria</taxon>
        <taxon>Pseudomonadati</taxon>
        <taxon>Pseudomonadota</taxon>
        <taxon>Alphaproteobacteria</taxon>
        <taxon>Sphingomonadales</taxon>
        <taxon>Sphingomonadaceae</taxon>
        <taxon>Rhizorhabdus</taxon>
    </lineage>
</organism>
<keyword evidence="3" id="KW-0285">Flavoprotein</keyword>
<gene>
    <name evidence="8" type="ORF">SAMN06295920_10995</name>
</gene>
<evidence type="ECO:0000256" key="2">
    <source>
        <dbReference type="ARBA" id="ARBA00010790"/>
    </source>
</evidence>
<dbReference type="AlphaFoldDB" id="A0A1T5FE03"/>
<dbReference type="InterPro" id="IPR007867">
    <property type="entry name" value="GMC_OxRtase_C"/>
</dbReference>
<sequence>MHIDLDHGGPDGMTADVAVIGAGAAGITVCRRLLAEGLSVILLESGGFDHEPGPSALNAGENVGEDYYRLEDARLRFFGGTTAIWGGRCAEFDPIDFERRPWIPHSGWPFGHDEIAPYYAEARAAFGLPRILPDLAEALDPLLPAFAGDELATPTWLFDERFDRFSHANSRDLLDHPRCTVVTHATVREIMAAGSARGVERLLVRNLAGRRLAVTARHYVLAAGGIENPRLLLASRSVMRCGLGNGHDQVGRYFMEHPHARGGKVVGGATWALLRAFGRHRVGALSVAPLIAAAPALQAREGLLNTSLTLAGRRPAEGRQALLLAAYERIKHDTAPTARGRHLWKMMKRTVNSLQKVVDPARPWALEKLGLTDLALVVRAEQAPNPDSRVKLGDALDATGMPRAQLDWRTSAIDVDSVRGLVDALGRELRRLGLGRVEPAPWLAEEPRRWTTDPLISTHPIGGYHHMGTTRMSDDPRRGVTDVHGRVHGLDNLHVAGSSLFPTSGWANPTLTIVALAMRTADRLADRLRAAPAPSLHTLKPRIAAG</sequence>
<evidence type="ECO:0000313" key="9">
    <source>
        <dbReference type="Proteomes" id="UP000189818"/>
    </source>
</evidence>
<dbReference type="GO" id="GO:0016614">
    <property type="term" value="F:oxidoreductase activity, acting on CH-OH group of donors"/>
    <property type="evidence" value="ECO:0007669"/>
    <property type="project" value="InterPro"/>
</dbReference>
<dbReference type="Pfam" id="PF05199">
    <property type="entry name" value="GMC_oxred_C"/>
    <property type="match status" value="1"/>
</dbReference>
<name>A0A1T5FE03_9SPHN</name>
<dbReference type="Gene3D" id="3.50.50.60">
    <property type="entry name" value="FAD/NAD(P)-binding domain"/>
    <property type="match status" value="2"/>
</dbReference>
<proteinExistence type="inferred from homology"/>
<dbReference type="SUPFAM" id="SSF51905">
    <property type="entry name" value="FAD/NAD(P)-binding domain"/>
    <property type="match status" value="1"/>
</dbReference>
<dbReference type="RefSeq" id="WP_079649689.1">
    <property type="nucleotide sequence ID" value="NZ_FUYM01000009.1"/>
</dbReference>
<reference evidence="9" key="1">
    <citation type="submission" date="2017-02" db="EMBL/GenBank/DDBJ databases">
        <authorList>
            <person name="Varghese N."/>
            <person name="Submissions S."/>
        </authorList>
    </citation>
    <scope>NUCLEOTIDE SEQUENCE [LARGE SCALE GENOMIC DNA]</scope>
    <source>
        <strain evidence="9">UM2</strain>
    </source>
</reference>
<comment type="similarity">
    <text evidence="2">Belongs to the GMC oxidoreductase family.</text>
</comment>
<dbReference type="InterPro" id="IPR006076">
    <property type="entry name" value="FAD-dep_OxRdtase"/>
</dbReference>
<feature type="domain" description="Glucose-methanol-choline oxidoreductase C-terminal" evidence="7">
    <location>
        <begin position="384"/>
        <end position="517"/>
    </location>
</feature>
<evidence type="ECO:0000259" key="6">
    <source>
        <dbReference type="Pfam" id="PF01266"/>
    </source>
</evidence>
<evidence type="ECO:0000256" key="1">
    <source>
        <dbReference type="ARBA" id="ARBA00001974"/>
    </source>
</evidence>
<dbReference type="OrthoDB" id="9798604at2"/>
<protein>
    <submittedName>
        <fullName evidence="8">Choline dehydrogenase</fullName>
    </submittedName>
</protein>
<dbReference type="Proteomes" id="UP000189818">
    <property type="component" value="Unassembled WGS sequence"/>
</dbReference>
<dbReference type="InterPro" id="IPR036188">
    <property type="entry name" value="FAD/NAD-bd_sf"/>
</dbReference>
<feature type="domain" description="FAD dependent oxidoreductase" evidence="6">
    <location>
        <begin position="16"/>
        <end position="225"/>
    </location>
</feature>
<dbReference type="PANTHER" id="PTHR42784">
    <property type="entry name" value="PYRANOSE 2-OXIDASE"/>
    <property type="match status" value="1"/>
</dbReference>
<dbReference type="PANTHER" id="PTHR42784:SF1">
    <property type="entry name" value="PYRANOSE 2-OXIDASE"/>
    <property type="match status" value="1"/>
</dbReference>
<evidence type="ECO:0000256" key="5">
    <source>
        <dbReference type="ARBA" id="ARBA00023002"/>
    </source>
</evidence>
<dbReference type="Pfam" id="PF01266">
    <property type="entry name" value="DAO"/>
    <property type="match status" value="1"/>
</dbReference>
<dbReference type="InterPro" id="IPR051473">
    <property type="entry name" value="P2Ox-like"/>
</dbReference>
<dbReference type="EMBL" id="FUYM01000009">
    <property type="protein sequence ID" value="SKB94288.1"/>
    <property type="molecule type" value="Genomic_DNA"/>
</dbReference>
<comment type="cofactor">
    <cofactor evidence="1">
        <name>FAD</name>
        <dbReference type="ChEBI" id="CHEBI:57692"/>
    </cofactor>
</comment>
<evidence type="ECO:0000313" key="8">
    <source>
        <dbReference type="EMBL" id="SKB94288.1"/>
    </source>
</evidence>
<keyword evidence="4" id="KW-0274">FAD</keyword>
<keyword evidence="9" id="KW-1185">Reference proteome</keyword>
<evidence type="ECO:0000259" key="7">
    <source>
        <dbReference type="Pfam" id="PF05199"/>
    </source>
</evidence>